<evidence type="ECO:0000256" key="5">
    <source>
        <dbReference type="ARBA" id="ARBA00023136"/>
    </source>
</evidence>
<dbReference type="PANTHER" id="PTHR47980">
    <property type="entry name" value="LD44762P"/>
    <property type="match status" value="1"/>
</dbReference>
<keyword evidence="4" id="KW-0342">GTP-binding</keyword>
<evidence type="ECO:0000256" key="1">
    <source>
        <dbReference type="ARBA" id="ARBA00004308"/>
    </source>
</evidence>
<dbReference type="GO" id="GO:0003924">
    <property type="term" value="F:GTPase activity"/>
    <property type="evidence" value="ECO:0007669"/>
    <property type="project" value="InterPro"/>
</dbReference>
<reference evidence="8" key="1">
    <citation type="submission" date="2022-10" db="EMBL/GenBank/DDBJ databases">
        <title>Novel sulphate-reducing endosymbionts in the free-living metamonad Anaeramoeba.</title>
        <authorList>
            <person name="Jerlstrom-Hultqvist J."/>
            <person name="Cepicka I."/>
            <person name="Gallot-Lavallee L."/>
            <person name="Salas-Leiva D."/>
            <person name="Curtis B.A."/>
            <person name="Zahonova K."/>
            <person name="Pipaliya S."/>
            <person name="Dacks J."/>
            <person name="Roger A.J."/>
        </authorList>
    </citation>
    <scope>NUCLEOTIDE SEQUENCE</scope>
    <source>
        <strain evidence="8">BMAN</strain>
    </source>
</reference>
<organism evidence="8 9">
    <name type="scientific">Anaeramoeba ignava</name>
    <name type="common">Anaerobic marine amoeba</name>
    <dbReference type="NCBI Taxonomy" id="1746090"/>
    <lineage>
        <taxon>Eukaryota</taxon>
        <taxon>Metamonada</taxon>
        <taxon>Anaeramoebidae</taxon>
        <taxon>Anaeramoeba</taxon>
    </lineage>
</organism>
<dbReference type="AlphaFoldDB" id="A0A9Q0LFX8"/>
<dbReference type="Gene3D" id="3.40.50.300">
    <property type="entry name" value="P-loop containing nucleotide triphosphate hydrolases"/>
    <property type="match status" value="1"/>
</dbReference>
<dbReference type="InterPro" id="IPR005225">
    <property type="entry name" value="Small_GTP-bd"/>
</dbReference>
<evidence type="ECO:0000256" key="4">
    <source>
        <dbReference type="ARBA" id="ARBA00023134"/>
    </source>
</evidence>
<keyword evidence="3" id="KW-0547">Nucleotide-binding</keyword>
<dbReference type="EMBL" id="JAPDFW010000092">
    <property type="protein sequence ID" value="KAJ5070763.1"/>
    <property type="molecule type" value="Genomic_DNA"/>
</dbReference>
<dbReference type="PROSITE" id="PS51419">
    <property type="entry name" value="RAB"/>
    <property type="match status" value="1"/>
</dbReference>
<evidence type="ECO:0000313" key="9">
    <source>
        <dbReference type="Proteomes" id="UP001149090"/>
    </source>
</evidence>
<dbReference type="PROSITE" id="PS51421">
    <property type="entry name" value="RAS"/>
    <property type="match status" value="1"/>
</dbReference>
<dbReference type="FunFam" id="3.40.50.300:FF:000586">
    <property type="entry name" value="Rab family GTPase"/>
    <property type="match status" value="1"/>
</dbReference>
<feature type="region of interest" description="Disordered" evidence="7">
    <location>
        <begin position="177"/>
        <end position="201"/>
    </location>
</feature>
<dbReference type="InterPro" id="IPR001806">
    <property type="entry name" value="Small_GTPase"/>
</dbReference>
<proteinExistence type="inferred from homology"/>
<dbReference type="SMART" id="SM00174">
    <property type="entry name" value="RHO"/>
    <property type="match status" value="1"/>
</dbReference>
<dbReference type="InterPro" id="IPR027417">
    <property type="entry name" value="P-loop_NTPase"/>
</dbReference>
<dbReference type="Proteomes" id="UP001149090">
    <property type="component" value="Unassembled WGS sequence"/>
</dbReference>
<dbReference type="NCBIfam" id="TIGR00231">
    <property type="entry name" value="small_GTP"/>
    <property type="match status" value="1"/>
</dbReference>
<dbReference type="SMART" id="SM00173">
    <property type="entry name" value="RAS"/>
    <property type="match status" value="1"/>
</dbReference>
<gene>
    <name evidence="8" type="ORF">M0811_01744</name>
</gene>
<dbReference type="OMA" id="FVNIRDW"/>
<dbReference type="SUPFAM" id="SSF52540">
    <property type="entry name" value="P-loop containing nucleoside triphosphate hydrolases"/>
    <property type="match status" value="1"/>
</dbReference>
<feature type="compositionally biased region" description="Low complexity" evidence="7">
    <location>
        <begin position="182"/>
        <end position="201"/>
    </location>
</feature>
<evidence type="ECO:0000256" key="3">
    <source>
        <dbReference type="ARBA" id="ARBA00022741"/>
    </source>
</evidence>
<sequence>MNSNYDYRINIVLIGDSGVGKTSLLIRYFDGTFTEPYNTTIGVEFKIKTIEMNEKIYKFLVWDTAGAERFRAVTRSYYRGAHGIMVIYDVTNQDSFDNLKIWIQQIQAFANDNVNIMLIGAKSDLVSKKVIDTETGEKFAEQLGIPFFETSSKENINVNEAFETFFKQVGTRAVQTNDPNIKNQNKNQNQNQNQNKTNCCF</sequence>
<dbReference type="PRINTS" id="PR00449">
    <property type="entry name" value="RASTRNSFRMNG"/>
</dbReference>
<accession>A0A9Q0LFX8</accession>
<dbReference type="SMART" id="SM00175">
    <property type="entry name" value="RAB"/>
    <property type="match status" value="1"/>
</dbReference>
<name>A0A9Q0LFX8_ANAIG</name>
<dbReference type="OrthoDB" id="9989112at2759"/>
<dbReference type="GO" id="GO:0012505">
    <property type="term" value="C:endomembrane system"/>
    <property type="evidence" value="ECO:0007669"/>
    <property type="project" value="UniProtKB-SubCell"/>
</dbReference>
<dbReference type="CDD" id="cd00154">
    <property type="entry name" value="Rab"/>
    <property type="match status" value="1"/>
</dbReference>
<keyword evidence="9" id="KW-1185">Reference proteome</keyword>
<evidence type="ECO:0000256" key="2">
    <source>
        <dbReference type="ARBA" id="ARBA00006270"/>
    </source>
</evidence>
<keyword evidence="6" id="KW-0449">Lipoprotein</keyword>
<evidence type="ECO:0000313" key="8">
    <source>
        <dbReference type="EMBL" id="KAJ5070763.1"/>
    </source>
</evidence>
<dbReference type="PROSITE" id="PS51420">
    <property type="entry name" value="RHO"/>
    <property type="match status" value="1"/>
</dbReference>
<comment type="similarity">
    <text evidence="2">Belongs to the small GTPase superfamily. Rab family.</text>
</comment>
<dbReference type="Pfam" id="PF00071">
    <property type="entry name" value="Ras"/>
    <property type="match status" value="1"/>
</dbReference>
<dbReference type="GO" id="GO:0005525">
    <property type="term" value="F:GTP binding"/>
    <property type="evidence" value="ECO:0007669"/>
    <property type="project" value="UniProtKB-KW"/>
</dbReference>
<keyword evidence="5" id="KW-0472">Membrane</keyword>
<dbReference type="InterPro" id="IPR050305">
    <property type="entry name" value="Small_GTPase_Rab"/>
</dbReference>
<protein>
    <submittedName>
        <fullName evidence="8">Ras-related protein rab-1a</fullName>
    </submittedName>
</protein>
<comment type="caution">
    <text evidence="8">The sequence shown here is derived from an EMBL/GenBank/DDBJ whole genome shotgun (WGS) entry which is preliminary data.</text>
</comment>
<evidence type="ECO:0000256" key="6">
    <source>
        <dbReference type="ARBA" id="ARBA00023288"/>
    </source>
</evidence>
<evidence type="ECO:0000256" key="7">
    <source>
        <dbReference type="SAM" id="MobiDB-lite"/>
    </source>
</evidence>
<dbReference type="SMART" id="SM00176">
    <property type="entry name" value="RAN"/>
    <property type="match status" value="1"/>
</dbReference>
<comment type="subcellular location">
    <subcellularLocation>
        <location evidence="1">Endomembrane system</location>
    </subcellularLocation>
</comment>